<comment type="caution">
    <text evidence="1">The sequence shown here is derived from an EMBL/GenBank/DDBJ whole genome shotgun (WGS) entry which is preliminary data.</text>
</comment>
<protein>
    <submittedName>
        <fullName evidence="1">Uncharacterized protein</fullName>
    </submittedName>
</protein>
<dbReference type="Proteomes" id="UP000193588">
    <property type="component" value="Unassembled WGS sequence"/>
</dbReference>
<proteinExistence type="predicted"/>
<dbReference type="RefSeq" id="WP_085638122.1">
    <property type="nucleotide sequence ID" value="NZ_NDXJ01000005.1"/>
</dbReference>
<evidence type="ECO:0000313" key="1">
    <source>
        <dbReference type="EMBL" id="OSP89706.1"/>
    </source>
</evidence>
<organism evidence="1 2">
    <name type="scientific">Weissella cibaria</name>
    <dbReference type="NCBI Taxonomy" id="137591"/>
    <lineage>
        <taxon>Bacteria</taxon>
        <taxon>Bacillati</taxon>
        <taxon>Bacillota</taxon>
        <taxon>Bacilli</taxon>
        <taxon>Lactobacillales</taxon>
        <taxon>Lactobacillaceae</taxon>
        <taxon>Weissella</taxon>
    </lineage>
</organism>
<accession>A0A1X4JLQ9</accession>
<dbReference type="EMBL" id="NDXJ01000005">
    <property type="protein sequence ID" value="OSP89706.1"/>
    <property type="molecule type" value="Genomic_DNA"/>
</dbReference>
<gene>
    <name evidence="1" type="ORF">B9D04_04090</name>
</gene>
<reference evidence="1 2" key="1">
    <citation type="submission" date="2017-04" db="EMBL/GenBank/DDBJ databases">
        <title>The genome sequence of Weissella cibaria isolated from wild Drosophila.</title>
        <authorList>
            <person name="Ricks N.J."/>
            <person name="Carroll C."/>
            <person name="Walters A."/>
            <person name="Newell P.D."/>
            <person name="Chaston J.M."/>
        </authorList>
    </citation>
    <scope>NUCLEOTIDE SEQUENCE [LARGE SCALE GENOMIC DNA]</scope>
    <source>
        <strain evidence="1 2">DmW_103</strain>
    </source>
</reference>
<sequence length="122" mass="14182">MGLDMYLTMGAGDERQTIFQWRKANQLRAWFVRRAALNPNEEVEVVLDKADIIQLRNDIQSVLLNPKRAPYILPTQAGFFFGSTDYDDYYFETLAGTHDVLERILVAMNKGVLETVTYSEWW</sequence>
<dbReference type="AlphaFoldDB" id="A0A1X4JLQ9"/>
<name>A0A1X4JLQ9_9LACO</name>
<evidence type="ECO:0000313" key="2">
    <source>
        <dbReference type="Proteomes" id="UP000193588"/>
    </source>
</evidence>